<dbReference type="GeneID" id="115481389"/>
<feature type="chain" id="PRO_5044652632" evidence="1">
    <location>
        <begin position="27"/>
        <end position="414"/>
    </location>
</feature>
<dbReference type="PANTHER" id="PTHR34261:SF1">
    <property type="entry name" value="TUBULIN POLYMERIZATION-PROMOTING PROTEIN"/>
    <property type="match status" value="1"/>
</dbReference>
<dbReference type="AlphaFoldDB" id="A0A6P7ZQ72"/>
<name>A0A6P7ZQ72_9AMPH</name>
<evidence type="ECO:0000313" key="3">
    <source>
        <dbReference type="RefSeq" id="XP_030076339.1"/>
    </source>
</evidence>
<dbReference type="KEGG" id="muo:115481389"/>
<keyword evidence="2" id="KW-1185">Reference proteome</keyword>
<feature type="signal peptide" evidence="1">
    <location>
        <begin position="1"/>
        <end position="26"/>
    </location>
</feature>
<protein>
    <submittedName>
        <fullName evidence="3 4">Uncharacterized protein LOC115481389</fullName>
    </submittedName>
</protein>
<dbReference type="PANTHER" id="PTHR34261">
    <property type="entry name" value="APC REGULATOR OF WNT-SIGNALING PATHWAY-RELATED"/>
    <property type="match status" value="1"/>
</dbReference>
<evidence type="ECO:0000313" key="2">
    <source>
        <dbReference type="Proteomes" id="UP000515156"/>
    </source>
</evidence>
<keyword evidence="1" id="KW-0732">Signal</keyword>
<dbReference type="InterPro" id="IPR053358">
    <property type="entry name" value="Diff-assoc_signaling"/>
</dbReference>
<dbReference type="RefSeq" id="XP_030076339.1">
    <property type="nucleotide sequence ID" value="XM_030220479.1"/>
</dbReference>
<dbReference type="RefSeq" id="XP_030076347.1">
    <property type="nucleotide sequence ID" value="XM_030220487.1"/>
</dbReference>
<proteinExistence type="predicted"/>
<dbReference type="Proteomes" id="UP000515156">
    <property type="component" value="Chromosome 1"/>
</dbReference>
<reference evidence="3 4" key="1">
    <citation type="submission" date="2025-04" db="UniProtKB">
        <authorList>
            <consortium name="RefSeq"/>
        </authorList>
    </citation>
    <scope>IDENTIFICATION</scope>
</reference>
<evidence type="ECO:0000313" key="4">
    <source>
        <dbReference type="RefSeq" id="XP_030076347.1"/>
    </source>
</evidence>
<sequence length="414" mass="47847">MELRLRSGFLLLLTLTIALRLQTANGKNFISYLGSNCYDSCKKSGNEFQCNIINQNGKIESQYCSPQEGLDYRGRECKDEHPCGKYEKDYYWCYLKDEMLSKDHEYCGLIIDDLNHFTSTHNMVCKDECSTRSTGAFQCDTGISRDYCSSVENVDYYGRRCSEDHPCGLYGGNYHWCVLERGGWGKCGMVEPKVVSHRTRSYGALCLGECLAEGKDYFWCETLRGWDYCSPLPDVTYTNVPCRADHPCDLHGKSYYWCYTDSSWDYCGPVENNECAYDKVSIEKKIVPDSELVCQEEGNWTETRFVVQIEPKILSDSNSYMYEAHMMINRWRNDFLDEENTPQRLLSLHGKLHLDHHGFTNVDDIQYHDYQIQTTGSALIAQVLIPNNTNIPARYVRRALVESLYRRATITIMI</sequence>
<gene>
    <name evidence="3 4" type="primary">LOC115481389</name>
</gene>
<accession>A0A6P7ZQ72</accession>
<organism evidence="2 3">
    <name type="scientific">Microcaecilia unicolor</name>
    <dbReference type="NCBI Taxonomy" id="1415580"/>
    <lineage>
        <taxon>Eukaryota</taxon>
        <taxon>Metazoa</taxon>
        <taxon>Chordata</taxon>
        <taxon>Craniata</taxon>
        <taxon>Vertebrata</taxon>
        <taxon>Euteleostomi</taxon>
        <taxon>Amphibia</taxon>
        <taxon>Gymnophiona</taxon>
        <taxon>Siphonopidae</taxon>
        <taxon>Microcaecilia</taxon>
    </lineage>
</organism>
<dbReference type="OrthoDB" id="8913316at2759"/>
<evidence type="ECO:0000256" key="1">
    <source>
        <dbReference type="SAM" id="SignalP"/>
    </source>
</evidence>